<keyword evidence="2" id="KW-1185">Reference proteome</keyword>
<dbReference type="EMBL" id="OZ019907">
    <property type="protein sequence ID" value="CAK9206893.1"/>
    <property type="molecule type" value="Genomic_DNA"/>
</dbReference>
<protein>
    <recommendedName>
        <fullName evidence="3">PLAC8 family protein</fullName>
    </recommendedName>
</protein>
<sequence length="171" mass="19403">MVVDPLYCCFTLLCPPCAAYFQRERILHNNWSHYVCCGGNLPCSGNCGESNCPRFCAALEVCCCFSMAVATTRYMIQDALQVQNTQCDNCIIFAVYCMQCLDCMCRFTACMTEMPIFEEITCVIDRIADISYCVVCSCMQTQQMLELDKRDGAIIRPWSNVPPQEQMMSRS</sequence>
<evidence type="ECO:0000313" key="1">
    <source>
        <dbReference type="EMBL" id="CAK9206893.1"/>
    </source>
</evidence>
<dbReference type="PANTHER" id="PTHR31152">
    <property type="entry name" value="PLAC8 FAMILY PROTEIN"/>
    <property type="match status" value="1"/>
</dbReference>
<dbReference type="PANTHER" id="PTHR31152:SF23">
    <property type="entry name" value="PLAC8 FAMILY PROTEIN"/>
    <property type="match status" value="1"/>
</dbReference>
<proteinExistence type="predicted"/>
<dbReference type="Proteomes" id="UP001497512">
    <property type="component" value="Chromosome 15"/>
</dbReference>
<evidence type="ECO:0008006" key="3">
    <source>
        <dbReference type="Google" id="ProtNLM"/>
    </source>
</evidence>
<reference evidence="1" key="1">
    <citation type="submission" date="2024-02" db="EMBL/GenBank/DDBJ databases">
        <authorList>
            <consortium name="ELIXIR-Norway"/>
            <consortium name="Elixir Norway"/>
        </authorList>
    </citation>
    <scope>NUCLEOTIDE SEQUENCE</scope>
</reference>
<name>A0ABP0TWK5_9BRYO</name>
<evidence type="ECO:0000313" key="2">
    <source>
        <dbReference type="Proteomes" id="UP001497512"/>
    </source>
</evidence>
<organism evidence="1 2">
    <name type="scientific">Sphagnum troendelagicum</name>
    <dbReference type="NCBI Taxonomy" id="128251"/>
    <lineage>
        <taxon>Eukaryota</taxon>
        <taxon>Viridiplantae</taxon>
        <taxon>Streptophyta</taxon>
        <taxon>Embryophyta</taxon>
        <taxon>Bryophyta</taxon>
        <taxon>Sphagnophytina</taxon>
        <taxon>Sphagnopsida</taxon>
        <taxon>Sphagnales</taxon>
        <taxon>Sphagnaceae</taxon>
        <taxon>Sphagnum</taxon>
    </lineage>
</organism>
<gene>
    <name evidence="1" type="ORF">CSSPTR1EN2_LOCUS8576</name>
</gene>
<accession>A0ABP0TWK5</accession>